<sequence length="65" mass="7331">MQHRSAAENGQVLVDRHRVFNERELEADRTVPLFSAGFGYVAGEGQALTSRYRFTYDAVNRVVAT</sequence>
<gene>
    <name evidence="1" type="ORF">OHA22_50830</name>
</gene>
<dbReference type="AlphaFoldDB" id="A0AAU2AFW5"/>
<dbReference type="EMBL" id="CP108222">
    <property type="protein sequence ID" value="WTT23273.1"/>
    <property type="molecule type" value="Genomic_DNA"/>
</dbReference>
<evidence type="ECO:0000313" key="1">
    <source>
        <dbReference type="EMBL" id="WTT23273.1"/>
    </source>
</evidence>
<name>A0AAU2AFW5_9ACTN</name>
<proteinExistence type="predicted"/>
<reference evidence="1" key="1">
    <citation type="submission" date="2022-10" db="EMBL/GenBank/DDBJ databases">
        <title>The complete genomes of actinobacterial strains from the NBC collection.</title>
        <authorList>
            <person name="Joergensen T.S."/>
            <person name="Alvarez Arevalo M."/>
            <person name="Sterndorff E.B."/>
            <person name="Faurdal D."/>
            <person name="Vuksanovic O."/>
            <person name="Mourched A.-S."/>
            <person name="Charusanti P."/>
            <person name="Shaw S."/>
            <person name="Blin K."/>
            <person name="Weber T."/>
        </authorList>
    </citation>
    <scope>NUCLEOTIDE SEQUENCE</scope>
    <source>
        <strain evidence="1">NBC_00093</strain>
    </source>
</reference>
<accession>A0AAU2AFW5</accession>
<organism evidence="1">
    <name type="scientific">Streptomyces sp. NBC_00093</name>
    <dbReference type="NCBI Taxonomy" id="2975649"/>
    <lineage>
        <taxon>Bacteria</taxon>
        <taxon>Bacillati</taxon>
        <taxon>Actinomycetota</taxon>
        <taxon>Actinomycetes</taxon>
        <taxon>Kitasatosporales</taxon>
        <taxon>Streptomycetaceae</taxon>
        <taxon>Streptomyces</taxon>
    </lineage>
</organism>
<protein>
    <submittedName>
        <fullName evidence="1">Uncharacterized protein</fullName>
    </submittedName>
</protein>